<organism evidence="1 2">
    <name type="scientific">Deinococcus soli</name>
    <name type="common">ex Cha et al. 2016</name>
    <dbReference type="NCBI Taxonomy" id="1309411"/>
    <lineage>
        <taxon>Bacteria</taxon>
        <taxon>Thermotogati</taxon>
        <taxon>Deinococcota</taxon>
        <taxon>Deinococci</taxon>
        <taxon>Deinococcales</taxon>
        <taxon>Deinococcaceae</taxon>
        <taxon>Deinococcus</taxon>
    </lineage>
</organism>
<gene>
    <name evidence="1" type="ORF">J2Y00_001793</name>
</gene>
<proteinExistence type="predicted"/>
<dbReference type="EMBL" id="JAVDQK010000004">
    <property type="protein sequence ID" value="MDR6218230.1"/>
    <property type="molecule type" value="Genomic_DNA"/>
</dbReference>
<reference evidence="1" key="1">
    <citation type="submission" date="2023-07" db="EMBL/GenBank/DDBJ databases">
        <title>Sorghum-associated microbial communities from plants grown in Nebraska, USA.</title>
        <authorList>
            <person name="Schachtman D."/>
        </authorList>
    </citation>
    <scope>NUCLEOTIDE SEQUENCE</scope>
    <source>
        <strain evidence="1">BE330</strain>
    </source>
</reference>
<evidence type="ECO:0000313" key="2">
    <source>
        <dbReference type="Proteomes" id="UP001185331"/>
    </source>
</evidence>
<dbReference type="Proteomes" id="UP001185331">
    <property type="component" value="Unassembled WGS sequence"/>
</dbReference>
<protein>
    <submittedName>
        <fullName evidence="1">Uncharacterized protein</fullName>
    </submittedName>
</protein>
<dbReference type="RefSeq" id="WP_309854490.1">
    <property type="nucleotide sequence ID" value="NZ_JAVDQJ010000005.1"/>
</dbReference>
<dbReference type="AlphaFoldDB" id="A0AAE3XDS0"/>
<sequence length="253" mass="27555">MKQLQAAVKEWTAQLPPALQGELRGLLARAGDPPLGQLVHTLVYLATHGVLSWAQFEQELTRYEQRNPNLLLFELSARAFGDHCEALVRQHAPRLLRPTRALDAQYAGEYDLLLPDAPAGVRVEVKGSRAVAARARGSMSGRALHSGAAAPFVMNFQHLKMHCADVFILVPVWSDVVQYWVLNGAEVKRLPGYCGSQTRDNQLEAQLHVKPSTAALMTPFETPPAQLPEAVKVAFARQAAPQGSTVAGRVGAD</sequence>
<comment type="caution">
    <text evidence="1">The sequence shown here is derived from an EMBL/GenBank/DDBJ whole genome shotgun (WGS) entry which is preliminary data.</text>
</comment>
<accession>A0AAE3XDS0</accession>
<evidence type="ECO:0000313" key="1">
    <source>
        <dbReference type="EMBL" id="MDR6218230.1"/>
    </source>
</evidence>
<name>A0AAE3XDS0_9DEIO</name>